<evidence type="ECO:0000256" key="4">
    <source>
        <dbReference type="PIRSR" id="PIRSR000103-1"/>
    </source>
</evidence>
<comment type="similarity">
    <text evidence="1">Belongs to the HIBADH-related family.</text>
</comment>
<proteinExistence type="inferred from homology"/>
<dbReference type="EMBL" id="CP003940">
    <property type="protein sequence ID" value="AFZ48404.1"/>
    <property type="molecule type" value="Genomic_DNA"/>
</dbReference>
<accession>K9YNF7</accession>
<dbReference type="SUPFAM" id="SSF48179">
    <property type="entry name" value="6-phosphogluconate dehydrogenase C-terminal domain-like"/>
    <property type="match status" value="1"/>
</dbReference>
<dbReference type="GO" id="GO:0051287">
    <property type="term" value="F:NAD binding"/>
    <property type="evidence" value="ECO:0007669"/>
    <property type="project" value="InterPro"/>
</dbReference>
<dbReference type="eggNOG" id="COG2084">
    <property type="taxonomic scope" value="Bacteria"/>
</dbReference>
<evidence type="ECO:0000259" key="6">
    <source>
        <dbReference type="Pfam" id="PF14833"/>
    </source>
</evidence>
<name>K9YNF7_CYASC</name>
<dbReference type="Gene3D" id="3.40.50.720">
    <property type="entry name" value="NAD(P)-binding Rossmann-like Domain"/>
    <property type="match status" value="1"/>
</dbReference>
<feature type="domain" description="6-phosphogluconate dehydrogenase NADP-binding" evidence="5">
    <location>
        <begin position="3"/>
        <end position="152"/>
    </location>
</feature>
<dbReference type="Proteomes" id="UP000010483">
    <property type="component" value="Chromosome"/>
</dbReference>
<keyword evidence="8" id="KW-1185">Reference proteome</keyword>
<dbReference type="KEGG" id="csn:Cyast_2460"/>
<dbReference type="Pfam" id="PF03446">
    <property type="entry name" value="NAD_binding_2"/>
    <property type="match status" value="1"/>
</dbReference>
<dbReference type="HOGENOM" id="CLU_035117_0_8_3"/>
<dbReference type="AlphaFoldDB" id="K9YNF7"/>
<dbReference type="PIRSF" id="PIRSF000103">
    <property type="entry name" value="HIBADH"/>
    <property type="match status" value="1"/>
</dbReference>
<reference evidence="8" key="1">
    <citation type="journal article" date="2013" name="Proc. Natl. Acad. Sci. U.S.A.">
        <title>Improving the coverage of the cyanobacterial phylum using diversity-driven genome sequencing.</title>
        <authorList>
            <person name="Shih P.M."/>
            <person name="Wu D."/>
            <person name="Latifi A."/>
            <person name="Axen S.D."/>
            <person name="Fewer D.P."/>
            <person name="Talla E."/>
            <person name="Calteau A."/>
            <person name="Cai F."/>
            <person name="Tandeau de Marsac N."/>
            <person name="Rippka R."/>
            <person name="Herdman M."/>
            <person name="Sivonen K."/>
            <person name="Coursin T."/>
            <person name="Laurent T."/>
            <person name="Goodwin L."/>
            <person name="Nolan M."/>
            <person name="Davenport K.W."/>
            <person name="Han C.S."/>
            <person name="Rubin E.M."/>
            <person name="Eisen J.A."/>
            <person name="Woyke T."/>
            <person name="Gugger M."/>
            <person name="Kerfeld C.A."/>
        </authorList>
    </citation>
    <scope>NUCLEOTIDE SEQUENCE [LARGE SCALE GENOMIC DNA]</scope>
    <source>
        <strain evidence="8">ATCC 29140 / PCC 7202</strain>
    </source>
</reference>
<dbReference type="InterPro" id="IPR008927">
    <property type="entry name" value="6-PGluconate_DH-like_C_sf"/>
</dbReference>
<evidence type="ECO:0000313" key="7">
    <source>
        <dbReference type="EMBL" id="AFZ48404.1"/>
    </source>
</evidence>
<evidence type="ECO:0000259" key="5">
    <source>
        <dbReference type="Pfam" id="PF03446"/>
    </source>
</evidence>
<evidence type="ECO:0000256" key="2">
    <source>
        <dbReference type="ARBA" id="ARBA00023002"/>
    </source>
</evidence>
<dbReference type="InterPro" id="IPR006115">
    <property type="entry name" value="6PGDH_NADP-bd"/>
</dbReference>
<dbReference type="Gene3D" id="1.10.1040.10">
    <property type="entry name" value="N-(1-d-carboxylethyl)-l-norvaline Dehydrogenase, domain 2"/>
    <property type="match status" value="1"/>
</dbReference>
<dbReference type="InterPro" id="IPR029154">
    <property type="entry name" value="HIBADH-like_NADP-bd"/>
</dbReference>
<evidence type="ECO:0000256" key="1">
    <source>
        <dbReference type="ARBA" id="ARBA00009080"/>
    </source>
</evidence>
<organism evidence="7 8">
    <name type="scientific">Cyanobacterium stanieri (strain ATCC 29140 / PCC 7202)</name>
    <dbReference type="NCBI Taxonomy" id="292563"/>
    <lineage>
        <taxon>Bacteria</taxon>
        <taxon>Bacillati</taxon>
        <taxon>Cyanobacteriota</taxon>
        <taxon>Cyanophyceae</taxon>
        <taxon>Oscillatoriophycideae</taxon>
        <taxon>Chroococcales</taxon>
        <taxon>Geminocystaceae</taxon>
        <taxon>Cyanobacterium</taxon>
    </lineage>
</organism>
<sequence length="284" mass="31051">MTKVAIFGMGLMGLPMTQKLAEADITVMGYNRSAEKLEPLKEQNVPVTTDAQEAINFADCLILMLSDFSAINEVILSSDCSFAQKTVIQMGTIAPDESRQLLVEINSRGGEYLEAPVLGSIPQVKKGDLLVMVGATPQQFEQWQPLFKNYSPEPNLIGVVGQAAALKLALNQMIAGLTSTFALSLSFLEQQGVSMDIFMDILRDSALYAPTFDKKLSRMCDRTYDNPNFPSKHLLKDINLFLEATEGTKINNIALKAIQGVVKEAIAKGYEDGDYSALIEGINN</sequence>
<evidence type="ECO:0000256" key="3">
    <source>
        <dbReference type="ARBA" id="ARBA00023027"/>
    </source>
</evidence>
<dbReference type="PANTHER" id="PTHR43580">
    <property type="entry name" value="OXIDOREDUCTASE GLYR1-RELATED"/>
    <property type="match status" value="1"/>
</dbReference>
<keyword evidence="3" id="KW-0520">NAD</keyword>
<dbReference type="STRING" id="292563.Cyast_2460"/>
<protein>
    <submittedName>
        <fullName evidence="7">6-phosphogluconate dehydrogenase NAD-binding protein</fullName>
    </submittedName>
</protein>
<dbReference type="BioCyc" id="CSTA292563:G1353-2461-MONOMER"/>
<dbReference type="InterPro" id="IPR013328">
    <property type="entry name" value="6PGD_dom2"/>
</dbReference>
<dbReference type="PATRIC" id="fig|292563.3.peg.2573"/>
<evidence type="ECO:0000313" key="8">
    <source>
        <dbReference type="Proteomes" id="UP000010483"/>
    </source>
</evidence>
<feature type="domain" description="3-hydroxyisobutyrate dehydrogenase-like NAD-binding" evidence="6">
    <location>
        <begin position="161"/>
        <end position="280"/>
    </location>
</feature>
<dbReference type="InterPro" id="IPR015815">
    <property type="entry name" value="HIBADH-related"/>
</dbReference>
<keyword evidence="2" id="KW-0560">Oxidoreductase</keyword>
<feature type="active site" evidence="4">
    <location>
        <position position="167"/>
    </location>
</feature>
<dbReference type="GO" id="GO:0016491">
    <property type="term" value="F:oxidoreductase activity"/>
    <property type="evidence" value="ECO:0007669"/>
    <property type="project" value="UniProtKB-KW"/>
</dbReference>
<dbReference type="Pfam" id="PF14833">
    <property type="entry name" value="NAD_binding_11"/>
    <property type="match status" value="1"/>
</dbReference>
<dbReference type="GO" id="GO:0050661">
    <property type="term" value="F:NADP binding"/>
    <property type="evidence" value="ECO:0007669"/>
    <property type="project" value="InterPro"/>
</dbReference>
<dbReference type="InterPro" id="IPR051265">
    <property type="entry name" value="HIBADH-related_NP60_sf"/>
</dbReference>
<gene>
    <name evidence="7" type="ordered locus">Cyast_2460</name>
</gene>
<dbReference type="InterPro" id="IPR036291">
    <property type="entry name" value="NAD(P)-bd_dom_sf"/>
</dbReference>
<dbReference type="PANTHER" id="PTHR43580:SF9">
    <property type="entry name" value="GLYOXYLATE_SUCCINIC SEMIALDEHYDE REDUCTASE 1"/>
    <property type="match status" value="1"/>
</dbReference>
<dbReference type="SUPFAM" id="SSF51735">
    <property type="entry name" value="NAD(P)-binding Rossmann-fold domains"/>
    <property type="match status" value="1"/>
</dbReference>